<evidence type="ECO:0000259" key="1">
    <source>
        <dbReference type="SMART" id="SM00871"/>
    </source>
</evidence>
<reference evidence="2 3" key="1">
    <citation type="submission" date="2023-01" db="EMBL/GenBank/DDBJ databases">
        <title>Characterization of estradiol degrading bacteria Microbacterium sp. MZT7 and reveal degrading genes through genome analysis.</title>
        <authorList>
            <person name="Hao P."/>
            <person name="Gao Y."/>
        </authorList>
    </citation>
    <scope>NUCLEOTIDE SEQUENCE [LARGE SCALE GENOMIC DNA]</scope>
    <source>
        <strain evidence="2 3">MZT7</strain>
    </source>
</reference>
<proteinExistence type="predicted"/>
<evidence type="ECO:0000313" key="3">
    <source>
        <dbReference type="Proteomes" id="UP001199642"/>
    </source>
</evidence>
<sequence>MTAFPEQPFGPADALTLDDVPLAVIRHEGLRIADLRDVFDTGYAEIGAAFATGELVPTGPAIAAYFGDPRETFDLELGFPVAESPTEPIPTASGARIIASALPTGPAVATTVHGSYENLGAGWMTLAERAAADGGRPRGIWIEVYVSDPGTNPADLRTDLILPLA</sequence>
<keyword evidence="3" id="KW-1185">Reference proteome</keyword>
<dbReference type="SMART" id="SM00871">
    <property type="entry name" value="AraC_E_bind"/>
    <property type="match status" value="1"/>
</dbReference>
<dbReference type="Proteomes" id="UP001199642">
    <property type="component" value="Chromosome"/>
</dbReference>
<dbReference type="Gene3D" id="3.20.80.10">
    <property type="entry name" value="Regulatory factor, effector binding domain"/>
    <property type="match status" value="1"/>
</dbReference>
<name>A0ABY3RXK4_9MICO</name>
<dbReference type="InterPro" id="IPR011256">
    <property type="entry name" value="Reg_factor_effector_dom_sf"/>
</dbReference>
<dbReference type="SUPFAM" id="SSF55136">
    <property type="entry name" value="Probable bacterial effector-binding domain"/>
    <property type="match status" value="1"/>
</dbReference>
<evidence type="ECO:0000313" key="2">
    <source>
        <dbReference type="EMBL" id="UGS27172.1"/>
    </source>
</evidence>
<protein>
    <submittedName>
        <fullName evidence="2">GyrI-like domain-containing protein</fullName>
    </submittedName>
</protein>
<dbReference type="InterPro" id="IPR010499">
    <property type="entry name" value="AraC_E-bd"/>
</dbReference>
<dbReference type="EMBL" id="CP082781">
    <property type="protein sequence ID" value="UGS27172.1"/>
    <property type="molecule type" value="Genomic_DNA"/>
</dbReference>
<dbReference type="RefSeq" id="WP_231820615.1">
    <property type="nucleotide sequence ID" value="NZ_CP082781.1"/>
</dbReference>
<dbReference type="Pfam" id="PF06445">
    <property type="entry name" value="GyrI-like"/>
    <property type="match status" value="1"/>
</dbReference>
<feature type="domain" description="AraC effector-binding" evidence="1">
    <location>
        <begin position="10"/>
        <end position="165"/>
    </location>
</feature>
<organism evidence="2 3">
    <name type="scientific">Microbacterium resistens</name>
    <dbReference type="NCBI Taxonomy" id="156977"/>
    <lineage>
        <taxon>Bacteria</taxon>
        <taxon>Bacillati</taxon>
        <taxon>Actinomycetota</taxon>
        <taxon>Actinomycetes</taxon>
        <taxon>Micrococcales</taxon>
        <taxon>Microbacteriaceae</taxon>
        <taxon>Microbacterium</taxon>
    </lineage>
</organism>
<dbReference type="InterPro" id="IPR029442">
    <property type="entry name" value="GyrI-like"/>
</dbReference>
<accession>A0ABY3RXK4</accession>
<gene>
    <name evidence="2" type="ORF">K8F61_02875</name>
</gene>